<sequence>MPKSSEEQAQARRDEIVNACAELYETMSFRDITLKEIGQRTSFTRTSIYNYFETREEIFLALTQREYEAWTADLNALAAREEPLTAEEFASALARTLERRSRLLKLMAMNLYDMEANTRLENLVAFKKAYHGAIQALAGCLRRFFPQMSEQDAQSFLYLFLPFMFGIYPYTSATDKQREAMRLAHLDYPGFSVYELTRTFVEKLLAPYLHE</sequence>
<dbReference type="InterPro" id="IPR009057">
    <property type="entry name" value="Homeodomain-like_sf"/>
</dbReference>
<evidence type="ECO:0000313" key="4">
    <source>
        <dbReference type="EMBL" id="HJC44595.1"/>
    </source>
</evidence>
<feature type="DNA-binding region" description="H-T-H motif" evidence="2">
    <location>
        <begin position="33"/>
        <end position="52"/>
    </location>
</feature>
<dbReference type="SUPFAM" id="SSF46689">
    <property type="entry name" value="Homeodomain-like"/>
    <property type="match status" value="1"/>
</dbReference>
<reference evidence="4" key="1">
    <citation type="journal article" date="2021" name="PeerJ">
        <title>Extensive microbial diversity within the chicken gut microbiome revealed by metagenomics and culture.</title>
        <authorList>
            <person name="Gilroy R."/>
            <person name="Ravi A."/>
            <person name="Getino M."/>
            <person name="Pursley I."/>
            <person name="Horton D.L."/>
            <person name="Alikhan N.F."/>
            <person name="Baker D."/>
            <person name="Gharbi K."/>
            <person name="Hall N."/>
            <person name="Watson M."/>
            <person name="Adriaenssens E.M."/>
            <person name="Foster-Nyarko E."/>
            <person name="Jarju S."/>
            <person name="Secka A."/>
            <person name="Antonio M."/>
            <person name="Oren A."/>
            <person name="Chaudhuri R.R."/>
            <person name="La Ragione R."/>
            <person name="Hildebrand F."/>
            <person name="Pallen M.J."/>
        </authorList>
    </citation>
    <scope>NUCLEOTIDE SEQUENCE</scope>
    <source>
        <strain evidence="4">ChiSjej5B23-2810</strain>
    </source>
</reference>
<reference evidence="4" key="2">
    <citation type="submission" date="2021-04" db="EMBL/GenBank/DDBJ databases">
        <authorList>
            <person name="Gilroy R."/>
        </authorList>
    </citation>
    <scope>NUCLEOTIDE SEQUENCE</scope>
    <source>
        <strain evidence="4">ChiSjej5B23-2810</strain>
    </source>
</reference>
<feature type="domain" description="HTH tetR-type" evidence="3">
    <location>
        <begin position="10"/>
        <end position="70"/>
    </location>
</feature>
<evidence type="ECO:0000256" key="2">
    <source>
        <dbReference type="PROSITE-ProRule" id="PRU00335"/>
    </source>
</evidence>
<proteinExistence type="predicted"/>
<evidence type="ECO:0000256" key="1">
    <source>
        <dbReference type="ARBA" id="ARBA00023125"/>
    </source>
</evidence>
<dbReference type="EMBL" id="DWWN01000002">
    <property type="protein sequence ID" value="HJC44595.1"/>
    <property type="molecule type" value="Genomic_DNA"/>
</dbReference>
<organism evidence="4 5">
    <name type="scientific">Candidatus Faecalibacterium faecigallinarum</name>
    <dbReference type="NCBI Taxonomy" id="2838577"/>
    <lineage>
        <taxon>Bacteria</taxon>
        <taxon>Bacillati</taxon>
        <taxon>Bacillota</taxon>
        <taxon>Clostridia</taxon>
        <taxon>Eubacteriales</taxon>
        <taxon>Oscillospiraceae</taxon>
        <taxon>Faecalibacterium</taxon>
    </lineage>
</organism>
<evidence type="ECO:0000313" key="5">
    <source>
        <dbReference type="Proteomes" id="UP000823906"/>
    </source>
</evidence>
<dbReference type="InterPro" id="IPR001647">
    <property type="entry name" value="HTH_TetR"/>
</dbReference>
<dbReference type="InterPro" id="IPR041483">
    <property type="entry name" value="TetR_C_34"/>
</dbReference>
<dbReference type="Pfam" id="PF00440">
    <property type="entry name" value="TetR_N"/>
    <property type="match status" value="1"/>
</dbReference>
<comment type="caution">
    <text evidence="4">The sequence shown here is derived from an EMBL/GenBank/DDBJ whole genome shotgun (WGS) entry which is preliminary data.</text>
</comment>
<gene>
    <name evidence="4" type="ORF">H9703_00395</name>
</gene>
<dbReference type="GO" id="GO:0003677">
    <property type="term" value="F:DNA binding"/>
    <property type="evidence" value="ECO:0007669"/>
    <property type="project" value="UniProtKB-UniRule"/>
</dbReference>
<dbReference type="PROSITE" id="PS50977">
    <property type="entry name" value="HTH_TETR_2"/>
    <property type="match status" value="1"/>
</dbReference>
<accession>A0A9D2T4D1</accession>
<name>A0A9D2T4D1_9FIRM</name>
<protein>
    <submittedName>
        <fullName evidence="4">TetR family transcriptional regulator</fullName>
    </submittedName>
</protein>
<keyword evidence="1 2" id="KW-0238">DNA-binding</keyword>
<dbReference type="Pfam" id="PF17929">
    <property type="entry name" value="TetR_C_34"/>
    <property type="match status" value="1"/>
</dbReference>
<dbReference type="AlphaFoldDB" id="A0A9D2T4D1"/>
<dbReference type="Gene3D" id="1.10.357.10">
    <property type="entry name" value="Tetracycline Repressor, domain 2"/>
    <property type="match status" value="1"/>
</dbReference>
<dbReference type="Proteomes" id="UP000823906">
    <property type="component" value="Unassembled WGS sequence"/>
</dbReference>
<evidence type="ECO:0000259" key="3">
    <source>
        <dbReference type="PROSITE" id="PS50977"/>
    </source>
</evidence>